<dbReference type="InterPro" id="IPR009060">
    <property type="entry name" value="UBA-like_sf"/>
</dbReference>
<reference evidence="8" key="3">
    <citation type="submission" date="2025-09" db="UniProtKB">
        <authorList>
            <consortium name="Ensembl"/>
        </authorList>
    </citation>
    <scope>IDENTIFICATION</scope>
</reference>
<protein>
    <recommendedName>
        <fullName evidence="7">Peptidase S54 rhomboid domain-containing protein</fullName>
    </recommendedName>
</protein>
<dbReference type="SUPFAM" id="SSF144091">
    <property type="entry name" value="Rhomboid-like"/>
    <property type="match status" value="1"/>
</dbReference>
<reference evidence="8" key="1">
    <citation type="submission" date="2019-06" db="EMBL/GenBank/DDBJ databases">
        <authorList>
            <consortium name="Wellcome Sanger Institute Data Sharing"/>
        </authorList>
    </citation>
    <scope>NUCLEOTIDE SEQUENCE [LARGE SCALE GENOMIC DNA]</scope>
</reference>
<dbReference type="OrthoDB" id="9908508at2759"/>
<feature type="transmembrane region" description="Helical" evidence="6">
    <location>
        <begin position="41"/>
        <end position="58"/>
    </location>
</feature>
<dbReference type="GeneID" id="115398303"/>
<comment type="subcellular location">
    <subcellularLocation>
        <location evidence="1">Membrane</location>
        <topology evidence="1">Multi-pass membrane protein</topology>
    </subcellularLocation>
</comment>
<keyword evidence="3 6" id="KW-1133">Transmembrane helix</keyword>
<feature type="compositionally biased region" description="Polar residues" evidence="5">
    <location>
        <begin position="259"/>
        <end position="270"/>
    </location>
</feature>
<feature type="transmembrane region" description="Helical" evidence="6">
    <location>
        <begin position="112"/>
        <end position="134"/>
    </location>
</feature>
<dbReference type="Pfam" id="PF01694">
    <property type="entry name" value="Rhomboid"/>
    <property type="match status" value="1"/>
</dbReference>
<evidence type="ECO:0000259" key="7">
    <source>
        <dbReference type="Pfam" id="PF01694"/>
    </source>
</evidence>
<dbReference type="InterPro" id="IPR022764">
    <property type="entry name" value="Peptidase_S54_rhomboid_dom"/>
</dbReference>
<feature type="transmembrane region" description="Helical" evidence="6">
    <location>
        <begin position="78"/>
        <end position="100"/>
    </location>
</feature>
<dbReference type="PANTHER" id="PTHR43066">
    <property type="entry name" value="RHOMBOID-RELATED PROTEIN"/>
    <property type="match status" value="1"/>
</dbReference>
<dbReference type="Ensembl" id="ENSSFAT00005057894.1">
    <property type="protein sequence ID" value="ENSSFAP00005056182.1"/>
    <property type="gene ID" value="ENSSFAG00005026581.1"/>
</dbReference>
<dbReference type="OMA" id="CIGHNYH"/>
<evidence type="ECO:0000256" key="3">
    <source>
        <dbReference type="ARBA" id="ARBA00022989"/>
    </source>
</evidence>
<keyword evidence="2 6" id="KW-0812">Transmembrane</keyword>
<evidence type="ECO:0000256" key="6">
    <source>
        <dbReference type="SAM" id="Phobius"/>
    </source>
</evidence>
<evidence type="ECO:0000313" key="9">
    <source>
        <dbReference type="Proteomes" id="UP000472267"/>
    </source>
</evidence>
<keyword evidence="4 6" id="KW-0472">Membrane</keyword>
<dbReference type="RefSeq" id="XP_029960858.1">
    <property type="nucleotide sequence ID" value="XM_030104998.1"/>
</dbReference>
<accession>A0A672JSP7</accession>
<feature type="region of interest" description="Disordered" evidence="5">
    <location>
        <begin position="250"/>
        <end position="270"/>
    </location>
</feature>
<gene>
    <name evidence="8" type="primary">rhbdd3</name>
</gene>
<dbReference type="InParanoid" id="A0A672JSP7"/>
<dbReference type="GO" id="GO:0004252">
    <property type="term" value="F:serine-type endopeptidase activity"/>
    <property type="evidence" value="ECO:0007669"/>
    <property type="project" value="InterPro"/>
</dbReference>
<dbReference type="PANTHER" id="PTHR43066:SF16">
    <property type="entry name" value="RHOMBOID DOMAIN-CONTAINING PROTEIN 3"/>
    <property type="match status" value="1"/>
</dbReference>
<dbReference type="SUPFAM" id="SSF46934">
    <property type="entry name" value="UBA-like"/>
    <property type="match status" value="1"/>
</dbReference>
<proteinExistence type="predicted"/>
<evidence type="ECO:0000256" key="5">
    <source>
        <dbReference type="SAM" id="MobiDB-lite"/>
    </source>
</evidence>
<dbReference type="GO" id="GO:0016020">
    <property type="term" value="C:membrane"/>
    <property type="evidence" value="ECO:0007669"/>
    <property type="project" value="UniProtKB-SubCell"/>
</dbReference>
<dbReference type="Gene3D" id="1.20.1540.10">
    <property type="entry name" value="Rhomboid-like"/>
    <property type="match status" value="1"/>
</dbReference>
<dbReference type="Proteomes" id="UP000472267">
    <property type="component" value="Chromosome 12"/>
</dbReference>
<dbReference type="InterPro" id="IPR035952">
    <property type="entry name" value="Rhomboid-like_sf"/>
</dbReference>
<keyword evidence="9" id="KW-1185">Reference proteome</keyword>
<feature type="domain" description="Peptidase S54 rhomboid" evidence="7">
    <location>
        <begin position="77"/>
        <end position="203"/>
    </location>
</feature>
<name>A0A672JSP7_SALFA</name>
<evidence type="ECO:0000313" key="8">
    <source>
        <dbReference type="Ensembl" id="ENSSFAP00005056182.1"/>
    </source>
</evidence>
<sequence length="388" mass="42660">MLIYHSYAAEGPVISEALLIIKMQARLMSVWCWFGSDRPGFCLGTSFLTSLILLMYSGSIQGSLSLGPGGDFPRFKDFFLYALSHDDSLSLLVSVALLLLFGPCQERRWGTVAFLALSFLTIAALPCLYTLVLFVGSGEASRICGYSAVQLALFTAQCRQVTQRRLLRCLPVWFLPWLLLLICLLLLPGTPALLHFCAICIGHNYRQSFIGTLQEFEEARVFDLIPDWVYIPFSAKLRLPTYSTSQRSRSHSLRLPTDQAASPSISDDRSALNTQSWLEPVPAWLMEESPALSEADVLEEQMLRAGILASLQGLPDDPDTKVEVPKSSVSSLRLQQLEKMGFPTEKAVVALAASKQLDGAISLLIDDSVGEQAVVVSKGKSHSPPLNT</sequence>
<dbReference type="AlphaFoldDB" id="A0A672JSP7"/>
<dbReference type="CTD" id="25807"/>
<organism evidence="8 9">
    <name type="scientific">Salarias fasciatus</name>
    <name type="common">Jewelled blenny</name>
    <name type="synonym">Blennius fasciatus</name>
    <dbReference type="NCBI Taxonomy" id="181472"/>
    <lineage>
        <taxon>Eukaryota</taxon>
        <taxon>Metazoa</taxon>
        <taxon>Chordata</taxon>
        <taxon>Craniata</taxon>
        <taxon>Vertebrata</taxon>
        <taxon>Euteleostomi</taxon>
        <taxon>Actinopterygii</taxon>
        <taxon>Neopterygii</taxon>
        <taxon>Teleostei</taxon>
        <taxon>Neoteleostei</taxon>
        <taxon>Acanthomorphata</taxon>
        <taxon>Ovalentaria</taxon>
        <taxon>Blenniimorphae</taxon>
        <taxon>Blenniiformes</taxon>
        <taxon>Blennioidei</taxon>
        <taxon>Blenniidae</taxon>
        <taxon>Salariinae</taxon>
        <taxon>Salarias</taxon>
    </lineage>
</organism>
<evidence type="ECO:0000256" key="1">
    <source>
        <dbReference type="ARBA" id="ARBA00004141"/>
    </source>
</evidence>
<reference evidence="8" key="2">
    <citation type="submission" date="2025-08" db="UniProtKB">
        <authorList>
            <consortium name="Ensembl"/>
        </authorList>
    </citation>
    <scope>IDENTIFICATION</scope>
</reference>
<evidence type="ECO:0000256" key="2">
    <source>
        <dbReference type="ARBA" id="ARBA00022692"/>
    </source>
</evidence>
<feature type="transmembrane region" description="Helical" evidence="6">
    <location>
        <begin position="170"/>
        <end position="194"/>
    </location>
</feature>
<dbReference type="FunCoup" id="A0A672JSP7">
    <property type="interactions" value="983"/>
</dbReference>
<evidence type="ECO:0000256" key="4">
    <source>
        <dbReference type="ARBA" id="ARBA00023136"/>
    </source>
</evidence>